<reference evidence="3 4" key="1">
    <citation type="submission" date="2019-06" db="EMBL/GenBank/DDBJ databases">
        <title>Genomic Encyclopedia of Type Strains, Phase IV (KMG-V): Genome sequencing to study the core and pangenomes of soil and plant-associated prokaryotes.</title>
        <authorList>
            <person name="Whitman W."/>
        </authorList>
    </citation>
    <scope>NUCLEOTIDE SEQUENCE [LARGE SCALE GENOMIC DNA]</scope>
    <source>
        <strain evidence="3 4">BR 11140</strain>
    </source>
</reference>
<dbReference type="Proteomes" id="UP000318050">
    <property type="component" value="Unassembled WGS sequence"/>
</dbReference>
<dbReference type="SUPFAM" id="SSF160059">
    <property type="entry name" value="PriA/YqbF domain"/>
    <property type="match status" value="1"/>
</dbReference>
<organism evidence="3 4">
    <name type="scientific">Nitrospirillum amazonense</name>
    <dbReference type="NCBI Taxonomy" id="28077"/>
    <lineage>
        <taxon>Bacteria</taxon>
        <taxon>Pseudomonadati</taxon>
        <taxon>Pseudomonadota</taxon>
        <taxon>Alphaproteobacteria</taxon>
        <taxon>Rhodospirillales</taxon>
        <taxon>Azospirillaceae</taxon>
        <taxon>Nitrospirillum</taxon>
    </lineage>
</organism>
<dbReference type="Gene3D" id="3.40.5.80">
    <property type="match status" value="1"/>
</dbReference>
<comment type="caution">
    <text evidence="3">The sequence shown here is derived from an EMBL/GenBank/DDBJ whole genome shotgun (WGS) entry which is preliminary data.</text>
</comment>
<sequence length="89" mass="9450">MPVTHLRITAKKPGFRRAGIAHPGHPVDHEIDKLTLDQIEALVREPNLVVHHVDLTPAPASEEDGATPPAETIDAPAPAETGGKGKSKE</sequence>
<dbReference type="EMBL" id="VITT01000009">
    <property type="protein sequence ID" value="TWB58685.1"/>
    <property type="molecule type" value="Genomic_DNA"/>
</dbReference>
<evidence type="ECO:0000313" key="4">
    <source>
        <dbReference type="Proteomes" id="UP000318050"/>
    </source>
</evidence>
<accession>A0A560IKG1</accession>
<dbReference type="AlphaFoldDB" id="A0A560IKG1"/>
<dbReference type="Pfam" id="PF17891">
    <property type="entry name" value="FluMu_N"/>
    <property type="match status" value="1"/>
</dbReference>
<evidence type="ECO:0000256" key="1">
    <source>
        <dbReference type="SAM" id="MobiDB-lite"/>
    </source>
</evidence>
<evidence type="ECO:0000259" key="2">
    <source>
        <dbReference type="Pfam" id="PF17891"/>
    </source>
</evidence>
<name>A0A560IKG1_9PROT</name>
<dbReference type="OrthoDB" id="8420784at2"/>
<gene>
    <name evidence="3" type="ORF">FBZ92_109178</name>
</gene>
<feature type="domain" description="Mu-like prophage FluMu N-terminal" evidence="2">
    <location>
        <begin position="11"/>
        <end position="53"/>
    </location>
</feature>
<protein>
    <recommendedName>
        <fullName evidence="2">Mu-like prophage FluMu N-terminal domain-containing protein</fullName>
    </recommendedName>
</protein>
<dbReference type="InterPro" id="IPR041227">
    <property type="entry name" value="FluMu_N"/>
</dbReference>
<feature type="region of interest" description="Disordered" evidence="1">
    <location>
        <begin position="56"/>
        <end position="89"/>
    </location>
</feature>
<proteinExistence type="predicted"/>
<evidence type="ECO:0000313" key="3">
    <source>
        <dbReference type="EMBL" id="TWB58685.1"/>
    </source>
</evidence>